<keyword evidence="6" id="KW-1185">Reference proteome</keyword>
<comment type="caution">
    <text evidence="5">The sequence shown here is derived from an EMBL/GenBank/DDBJ whole genome shotgun (WGS) entry which is preliminary data.</text>
</comment>
<evidence type="ECO:0000256" key="3">
    <source>
        <dbReference type="PROSITE-ProRule" id="PRU00023"/>
    </source>
</evidence>
<protein>
    <recommendedName>
        <fullName evidence="7">Ankyrin repeat protein</fullName>
    </recommendedName>
</protein>
<evidence type="ECO:0000313" key="6">
    <source>
        <dbReference type="Proteomes" id="UP001166286"/>
    </source>
</evidence>
<keyword evidence="1" id="KW-0677">Repeat</keyword>
<dbReference type="PANTHER" id="PTHR24198">
    <property type="entry name" value="ANKYRIN REPEAT AND PROTEIN KINASE DOMAIN-CONTAINING PROTEIN"/>
    <property type="match status" value="1"/>
</dbReference>
<dbReference type="PANTHER" id="PTHR24198:SF165">
    <property type="entry name" value="ANKYRIN REPEAT-CONTAINING PROTEIN-RELATED"/>
    <property type="match status" value="1"/>
</dbReference>
<dbReference type="PROSITE" id="PS50297">
    <property type="entry name" value="ANK_REP_REGION"/>
    <property type="match status" value="1"/>
</dbReference>
<evidence type="ECO:0000256" key="1">
    <source>
        <dbReference type="ARBA" id="ARBA00022737"/>
    </source>
</evidence>
<feature type="compositionally biased region" description="Polar residues" evidence="4">
    <location>
        <begin position="322"/>
        <end position="336"/>
    </location>
</feature>
<feature type="compositionally biased region" description="Polar residues" evidence="4">
    <location>
        <begin position="257"/>
        <end position="269"/>
    </location>
</feature>
<dbReference type="InterPro" id="IPR036770">
    <property type="entry name" value="Ankyrin_rpt-contain_sf"/>
</dbReference>
<organism evidence="5 6">
    <name type="scientific">Cladonia borealis</name>
    <dbReference type="NCBI Taxonomy" id="184061"/>
    <lineage>
        <taxon>Eukaryota</taxon>
        <taxon>Fungi</taxon>
        <taxon>Dikarya</taxon>
        <taxon>Ascomycota</taxon>
        <taxon>Pezizomycotina</taxon>
        <taxon>Lecanoromycetes</taxon>
        <taxon>OSLEUM clade</taxon>
        <taxon>Lecanoromycetidae</taxon>
        <taxon>Lecanorales</taxon>
        <taxon>Lecanorineae</taxon>
        <taxon>Cladoniaceae</taxon>
        <taxon>Cladonia</taxon>
    </lineage>
</organism>
<dbReference type="SUPFAM" id="SSF48403">
    <property type="entry name" value="Ankyrin repeat"/>
    <property type="match status" value="1"/>
</dbReference>
<evidence type="ECO:0000313" key="5">
    <source>
        <dbReference type="EMBL" id="KAK0511468.1"/>
    </source>
</evidence>
<feature type="region of interest" description="Disordered" evidence="4">
    <location>
        <begin position="561"/>
        <end position="610"/>
    </location>
</feature>
<reference evidence="5" key="1">
    <citation type="submission" date="2023-03" db="EMBL/GenBank/DDBJ databases">
        <title>Complete genome of Cladonia borealis.</title>
        <authorList>
            <person name="Park H."/>
        </authorList>
    </citation>
    <scope>NUCLEOTIDE SEQUENCE</scope>
    <source>
        <strain evidence="5">ANT050790</strain>
    </source>
</reference>
<feature type="repeat" description="ANK" evidence="3">
    <location>
        <begin position="484"/>
        <end position="516"/>
    </location>
</feature>
<dbReference type="Proteomes" id="UP001166286">
    <property type="component" value="Unassembled WGS sequence"/>
</dbReference>
<gene>
    <name evidence="5" type="ORF">JMJ35_006041</name>
</gene>
<feature type="compositionally biased region" description="Basic and acidic residues" evidence="4">
    <location>
        <begin position="337"/>
        <end position="347"/>
    </location>
</feature>
<keyword evidence="2 3" id="KW-0040">ANK repeat</keyword>
<proteinExistence type="predicted"/>
<dbReference type="Pfam" id="PF12796">
    <property type="entry name" value="Ank_2"/>
    <property type="match status" value="2"/>
</dbReference>
<evidence type="ECO:0000256" key="2">
    <source>
        <dbReference type="ARBA" id="ARBA00023043"/>
    </source>
</evidence>
<sequence>MDVTSSTITIVKSAWTLAIALKRLIHDINRQDENVQELEFKAGFLATIIGEVENAYGPQIGQSHVAHIDPREVHIRETVEKVTKRCKDDLKQFEKELSSILEKKNSGFSGKALTQWRMQMAAPTFERIEISLGEHQRSLQLLVNVLQGRRLDDTYKIMRIVLNAVSPNERMLDRLQTFTPLRRCDTDATLVAPSESTDTEEQLSFTGNNMGIPQQLFLQFFAGLLNEMAAESGASVALKSPNEVSDLVAFGATPQFRQVSPSSSEAPTSRHSHCEACNKKSGQPSSPMPNPVETASSLSPFPAISYEPRDSCSTELSKVRTSRSTSGSSQATTLFQKESRELPRVEDGSCNNQITRPSDSQRLPKTKSHQDLEDGKKLLQAVQNNNIQLFDHILESHSNLEEKDSKAMTPLLLSASLGRAEMLEKLLAQGADKTATDNTKMTALHLASQKKATGPIIALLLRYNDQCVKAGHDNIVDVDAKDKCGRTALHYCSREDMQKEAKMLLARTTDIDVQDNGGYSPAYFAIKQHNYFIVKDLLDREARIDFVSPELEKETSHEIRKLLESSKSPPGNLARSRTSEPTVSRHSSVSDLPERKSSRFSSLRRSSTRT</sequence>
<evidence type="ECO:0000256" key="4">
    <source>
        <dbReference type="SAM" id="MobiDB-lite"/>
    </source>
</evidence>
<feature type="compositionally biased region" description="Polar residues" evidence="4">
    <location>
        <begin position="349"/>
        <end position="363"/>
    </location>
</feature>
<dbReference type="SMART" id="SM00248">
    <property type="entry name" value="ANK"/>
    <property type="match status" value="4"/>
</dbReference>
<dbReference type="PROSITE" id="PS50088">
    <property type="entry name" value="ANK_REPEAT"/>
    <property type="match status" value="2"/>
</dbReference>
<evidence type="ECO:0008006" key="7">
    <source>
        <dbReference type="Google" id="ProtNLM"/>
    </source>
</evidence>
<dbReference type="InterPro" id="IPR002110">
    <property type="entry name" value="Ankyrin_rpt"/>
</dbReference>
<accession>A0AA39V0T2</accession>
<dbReference type="Gene3D" id="1.25.40.20">
    <property type="entry name" value="Ankyrin repeat-containing domain"/>
    <property type="match status" value="1"/>
</dbReference>
<feature type="repeat" description="ANK" evidence="3">
    <location>
        <begin position="406"/>
        <end position="438"/>
    </location>
</feature>
<feature type="compositionally biased region" description="Polar residues" evidence="4">
    <location>
        <begin position="565"/>
        <end position="590"/>
    </location>
</feature>
<feature type="region of interest" description="Disordered" evidence="4">
    <location>
        <begin position="257"/>
        <end position="372"/>
    </location>
</feature>
<dbReference type="EMBL" id="JAFEKC020000013">
    <property type="protein sequence ID" value="KAK0511468.1"/>
    <property type="molecule type" value="Genomic_DNA"/>
</dbReference>
<feature type="compositionally biased region" description="Low complexity" evidence="4">
    <location>
        <begin position="599"/>
        <end position="610"/>
    </location>
</feature>
<dbReference type="AlphaFoldDB" id="A0AA39V0T2"/>
<name>A0AA39V0T2_9LECA</name>